<sequence length="786" mass="85148">MIAALSHEGAFREAGLGITYPGTALVQTTEAQIGHTGAQTIHDEPIVIAAPTTVTSTGAEAHLEPAMGGNNVRTKVVATHLIGRAEAALRCHVAAGARSPFTEARGVRGTMCHPQDLAAELLTCEREGQIGCRLAAHPALMDARVLYAGNRRAGTMAATGQCLETGTGTGAMSGAEISSLPGRTSRPEKGVHWTSMIPFLTEVTYGEPISTLQCIAQKAEACHSTTEAVGLHQGSREGARHHLQVTAHDRKDELQSGQGVLAGQAVGPEEDMGQPPAGAHPMQAGLAEGPEVEEEGQKLPIQVDTRKCLREALPEDHQLGLQGGVAKLRLADSKETNSDGQSLGHQGKRTPEQEASPERAQDNVEGERCGDERPVEAPCRRSEVCSGARQSLSVSRSPPAGMRVRDPERDEEKEHGLSCPETPSVAGQPGAEKNRHLPETSAASRGTRLCVQKLGSQEEGPIQEQGEMPAKVEDQPPASIAQSSRSSPAQRHNERLQSEGPGHDADAQCDGRPAETSGARNIAASSAGCATTIDEPEGSRAGLASEESRRNAEVDRTVVQRRIVATEPFPPVDTAEVYRAYPEHSSRGYSRAQRFPRERGDRFLPGMNRHQTVSPNAWYRQDRDERPDFPQPMYPVNTGRSVRLVARRGDRNPLITAQQRMRHATPNESQHVLLHNGIYQQVAQPNQRQLRRTPIHVQPAAGRSRKMAGIIGRGLQERKNAAGRNTRESRRLNGQRVRNVLKMALIATSHMQTVRNTFKRGIARMQQRWLQQGTTLTPMAQMMDTP</sequence>
<evidence type="ECO:0000313" key="2">
    <source>
        <dbReference type="EMBL" id="CDI82765.1"/>
    </source>
</evidence>
<dbReference type="Proteomes" id="UP000018050">
    <property type="component" value="Unassembled WGS sequence"/>
</dbReference>
<evidence type="ECO:0000256" key="1">
    <source>
        <dbReference type="SAM" id="MobiDB-lite"/>
    </source>
</evidence>
<reference evidence="2" key="2">
    <citation type="submission" date="2013-10" db="EMBL/GenBank/DDBJ databases">
        <authorList>
            <person name="Aslett M."/>
        </authorList>
    </citation>
    <scope>NUCLEOTIDE SEQUENCE</scope>
    <source>
        <strain evidence="2">Houghton</strain>
    </source>
</reference>
<protein>
    <submittedName>
        <fullName evidence="2">Uncharacterized protein</fullName>
    </submittedName>
</protein>
<dbReference type="OrthoDB" id="347832at2759"/>
<name>U6GRF1_EIMAC</name>
<feature type="compositionally biased region" description="Basic and acidic residues" evidence="1">
    <location>
        <begin position="349"/>
        <end position="383"/>
    </location>
</feature>
<dbReference type="GeneID" id="25268720"/>
<accession>U6GRF1</accession>
<reference evidence="2" key="1">
    <citation type="submission" date="2013-10" db="EMBL/GenBank/DDBJ databases">
        <title>Genomic analysis of the causative agents of coccidiosis in chickens.</title>
        <authorList>
            <person name="Reid A.J."/>
            <person name="Blake D."/>
            <person name="Billington K."/>
            <person name="Browne H."/>
            <person name="Dunn M."/>
            <person name="Hung S."/>
            <person name="Kawahara F."/>
            <person name="Miranda-Saavedra D."/>
            <person name="Mourier T."/>
            <person name="Nagra H."/>
            <person name="Otto T.D."/>
            <person name="Rawlings N."/>
            <person name="Sanchez A."/>
            <person name="Sanders M."/>
            <person name="Subramaniam C."/>
            <person name="Tay Y."/>
            <person name="Dear P."/>
            <person name="Doerig C."/>
            <person name="Gruber A."/>
            <person name="Parkinson J."/>
            <person name="Shirley M."/>
            <person name="Wan K.L."/>
            <person name="Berriman M."/>
            <person name="Tomley F."/>
            <person name="Pain A."/>
        </authorList>
    </citation>
    <scope>NUCLEOTIDE SEQUENCE</scope>
    <source>
        <strain evidence="2">Houghton</strain>
    </source>
</reference>
<feature type="region of interest" description="Disordered" evidence="1">
    <location>
        <begin position="333"/>
        <end position="555"/>
    </location>
</feature>
<organism evidence="2 3">
    <name type="scientific">Eimeria acervulina</name>
    <name type="common">Coccidian parasite</name>
    <dbReference type="NCBI Taxonomy" id="5801"/>
    <lineage>
        <taxon>Eukaryota</taxon>
        <taxon>Sar</taxon>
        <taxon>Alveolata</taxon>
        <taxon>Apicomplexa</taxon>
        <taxon>Conoidasida</taxon>
        <taxon>Coccidia</taxon>
        <taxon>Eucoccidiorida</taxon>
        <taxon>Eimeriorina</taxon>
        <taxon>Eimeriidae</taxon>
        <taxon>Eimeria</taxon>
    </lineage>
</organism>
<keyword evidence="3" id="KW-1185">Reference proteome</keyword>
<feature type="compositionally biased region" description="Basic and acidic residues" evidence="1">
    <location>
        <begin position="491"/>
        <end position="506"/>
    </location>
</feature>
<feature type="compositionally biased region" description="Polar residues" evidence="1">
    <location>
        <begin position="480"/>
        <end position="490"/>
    </location>
</feature>
<evidence type="ECO:0000313" key="3">
    <source>
        <dbReference type="Proteomes" id="UP000018050"/>
    </source>
</evidence>
<gene>
    <name evidence="2" type="ORF">EAH_00006500</name>
</gene>
<proteinExistence type="predicted"/>
<dbReference type="VEuPathDB" id="ToxoDB:EAH_00006500"/>
<dbReference type="RefSeq" id="XP_013247964.1">
    <property type="nucleotide sequence ID" value="XM_013392510.1"/>
</dbReference>
<feature type="compositionally biased region" description="Basic and acidic residues" evidence="1">
    <location>
        <begin position="546"/>
        <end position="555"/>
    </location>
</feature>
<feature type="compositionally biased region" description="Basic and acidic residues" evidence="1">
    <location>
        <begin position="403"/>
        <end position="416"/>
    </location>
</feature>
<feature type="region of interest" description="Disordered" evidence="1">
    <location>
        <begin position="265"/>
        <end position="296"/>
    </location>
</feature>
<dbReference type="EMBL" id="HG672741">
    <property type="protein sequence ID" value="CDI82765.1"/>
    <property type="molecule type" value="Genomic_DNA"/>
</dbReference>
<dbReference type="AlphaFoldDB" id="U6GRF1"/>